<accession>A0A5C6U6R7</accession>
<gene>
    <name evidence="3" type="ORF">FSC37_15985</name>
</gene>
<dbReference type="AlphaFoldDB" id="A0A5C6U6R7"/>
<evidence type="ECO:0000313" key="3">
    <source>
        <dbReference type="EMBL" id="TXC67556.1"/>
    </source>
</evidence>
<dbReference type="EMBL" id="VOPW01000001">
    <property type="protein sequence ID" value="TXC67556.1"/>
    <property type="molecule type" value="Genomic_DNA"/>
</dbReference>
<sequence>MHRQLLEIIAGGLSPTAAARLIRIDPDTALLWATQAGIAVARRPKLITAAIRAAVIAELRLGRPKAAISEKHGISEVSVTRVLLSVPGLREQRERCIADAKTMHARAKMSAIIAKAPGLSVKQVRTKLGKDYMWLYRHDRAGCRQSPTSCHRAHVTPRRASTGLPETGHLRQRYGERLKS</sequence>
<evidence type="ECO:0000256" key="1">
    <source>
        <dbReference type="SAM" id="MobiDB-lite"/>
    </source>
</evidence>
<evidence type="ECO:0000259" key="2">
    <source>
        <dbReference type="Pfam" id="PF15978"/>
    </source>
</evidence>
<keyword evidence="4" id="KW-1185">Reference proteome</keyword>
<protein>
    <recommendedName>
        <fullName evidence="2">Transposon Tn7 transposition protein TnsD C-terminal domain-containing protein</fullName>
    </recommendedName>
</protein>
<comment type="caution">
    <text evidence="3">The sequence shown here is derived from an EMBL/GenBank/DDBJ whole genome shotgun (WGS) entry which is preliminary data.</text>
</comment>
<proteinExistence type="predicted"/>
<name>A0A5C6U6R7_9BURK</name>
<feature type="region of interest" description="Disordered" evidence="1">
    <location>
        <begin position="145"/>
        <end position="180"/>
    </location>
</feature>
<dbReference type="Pfam" id="PF15978">
    <property type="entry name" value="TnsD"/>
    <property type="match status" value="1"/>
</dbReference>
<feature type="domain" description="Transposon Tn7 transposition protein TnsD C-terminal" evidence="2">
    <location>
        <begin position="25"/>
        <end position="154"/>
    </location>
</feature>
<reference evidence="3 4" key="1">
    <citation type="submission" date="2019-08" db="EMBL/GenBank/DDBJ databases">
        <authorList>
            <person name="Khan S.A."/>
            <person name="Jeon C.O."/>
            <person name="Jeong S.E."/>
        </authorList>
    </citation>
    <scope>NUCLEOTIDE SEQUENCE [LARGE SCALE GENOMIC DNA]</scope>
    <source>
        <strain evidence="4">IMCC1728</strain>
    </source>
</reference>
<organism evidence="3 4">
    <name type="scientific">Piscinibacter aquaticus</name>
    <dbReference type="NCBI Taxonomy" id="392597"/>
    <lineage>
        <taxon>Bacteria</taxon>
        <taxon>Pseudomonadati</taxon>
        <taxon>Pseudomonadota</taxon>
        <taxon>Betaproteobacteria</taxon>
        <taxon>Burkholderiales</taxon>
        <taxon>Sphaerotilaceae</taxon>
        <taxon>Piscinibacter</taxon>
    </lineage>
</organism>
<dbReference type="Proteomes" id="UP000321832">
    <property type="component" value="Unassembled WGS sequence"/>
</dbReference>
<evidence type="ECO:0000313" key="4">
    <source>
        <dbReference type="Proteomes" id="UP000321832"/>
    </source>
</evidence>
<dbReference type="InterPro" id="IPR032750">
    <property type="entry name" value="TnsD_C"/>
</dbReference>